<name>I0YTJ5_COCSC</name>
<evidence type="ECO:0000256" key="1">
    <source>
        <dbReference type="SAM" id="MobiDB-lite"/>
    </source>
</evidence>
<keyword evidence="3" id="KW-1185">Reference proteome</keyword>
<sequence>MKAYHRKATERLLAMDMSQAPEGNLIPRGALQPAGNATPLRDLSSSAQHGPGGASFTPGALASPPSAGGLAHHRTCLRGSPLGYPSARRIHRAPRYLWSTVPESQSGYPRGEPRKHVRWWARPPALDGEASAPGVKEAPPGPCWAELDRSLDQWKHVTRSPIPRWQRLEVGEAQSVW</sequence>
<accession>I0YTJ5</accession>
<dbReference type="RefSeq" id="XP_005646258.1">
    <property type="nucleotide sequence ID" value="XM_005646201.1"/>
</dbReference>
<organism evidence="2 3">
    <name type="scientific">Coccomyxa subellipsoidea (strain C-169)</name>
    <name type="common">Green microalga</name>
    <dbReference type="NCBI Taxonomy" id="574566"/>
    <lineage>
        <taxon>Eukaryota</taxon>
        <taxon>Viridiplantae</taxon>
        <taxon>Chlorophyta</taxon>
        <taxon>core chlorophytes</taxon>
        <taxon>Trebouxiophyceae</taxon>
        <taxon>Trebouxiophyceae incertae sedis</taxon>
        <taxon>Coccomyxaceae</taxon>
        <taxon>Coccomyxa</taxon>
        <taxon>Coccomyxa subellipsoidea</taxon>
    </lineage>
</organism>
<comment type="caution">
    <text evidence="2">The sequence shown here is derived from an EMBL/GenBank/DDBJ whole genome shotgun (WGS) entry which is preliminary data.</text>
</comment>
<dbReference type="GeneID" id="17039698"/>
<feature type="region of interest" description="Disordered" evidence="1">
    <location>
        <begin position="23"/>
        <end position="73"/>
    </location>
</feature>
<proteinExistence type="predicted"/>
<gene>
    <name evidence="2" type="ORF">COCSUDRAFT_56901</name>
</gene>
<dbReference type="KEGG" id="csl:COCSUDRAFT_56901"/>
<reference evidence="2 3" key="1">
    <citation type="journal article" date="2012" name="Genome Biol.">
        <title>The genome of the polar eukaryotic microalga coccomyxa subellipsoidea reveals traits of cold adaptation.</title>
        <authorList>
            <person name="Blanc G."/>
            <person name="Agarkova I."/>
            <person name="Grimwood J."/>
            <person name="Kuo A."/>
            <person name="Brueggeman A."/>
            <person name="Dunigan D."/>
            <person name="Gurnon J."/>
            <person name="Ladunga I."/>
            <person name="Lindquist E."/>
            <person name="Lucas S."/>
            <person name="Pangilinan J."/>
            <person name="Proschold T."/>
            <person name="Salamov A."/>
            <person name="Schmutz J."/>
            <person name="Weeks D."/>
            <person name="Yamada T."/>
            <person name="Claverie J.M."/>
            <person name="Grigoriev I."/>
            <person name="Van Etten J."/>
            <person name="Lomsadze A."/>
            <person name="Borodovsky M."/>
        </authorList>
    </citation>
    <scope>NUCLEOTIDE SEQUENCE [LARGE SCALE GENOMIC DNA]</scope>
    <source>
        <strain evidence="2 3">C-169</strain>
    </source>
</reference>
<evidence type="ECO:0000313" key="2">
    <source>
        <dbReference type="EMBL" id="EIE21714.1"/>
    </source>
</evidence>
<dbReference type="AlphaFoldDB" id="I0YTJ5"/>
<dbReference type="EMBL" id="AGSI01000012">
    <property type="protein sequence ID" value="EIE21714.1"/>
    <property type="molecule type" value="Genomic_DNA"/>
</dbReference>
<protein>
    <submittedName>
        <fullName evidence="2">Uncharacterized protein</fullName>
    </submittedName>
</protein>
<dbReference type="Proteomes" id="UP000007264">
    <property type="component" value="Unassembled WGS sequence"/>
</dbReference>
<evidence type="ECO:0000313" key="3">
    <source>
        <dbReference type="Proteomes" id="UP000007264"/>
    </source>
</evidence>